<name>A0A0E9N567_9BACT</name>
<reference evidence="2 3" key="1">
    <citation type="submission" date="2015-04" db="EMBL/GenBank/DDBJ databases">
        <title>Whole genome shotgun sequence of Flavihumibacter petaseus NBRC 106054.</title>
        <authorList>
            <person name="Miyazawa S."/>
            <person name="Hosoyama A."/>
            <person name="Hashimoto M."/>
            <person name="Noguchi M."/>
            <person name="Tsuchikane K."/>
            <person name="Ohji S."/>
            <person name="Yamazoe A."/>
            <person name="Ichikawa N."/>
            <person name="Kimura A."/>
            <person name="Fujita N."/>
        </authorList>
    </citation>
    <scope>NUCLEOTIDE SEQUENCE [LARGE SCALE GENOMIC DNA]</scope>
    <source>
        <strain evidence="2 3">NBRC 106054</strain>
    </source>
</reference>
<feature type="signal peptide" evidence="1">
    <location>
        <begin position="1"/>
        <end position="25"/>
    </location>
</feature>
<evidence type="ECO:0000313" key="3">
    <source>
        <dbReference type="Proteomes" id="UP000033121"/>
    </source>
</evidence>
<evidence type="ECO:0000313" key="2">
    <source>
        <dbReference type="EMBL" id="GAO44841.1"/>
    </source>
</evidence>
<dbReference type="RefSeq" id="WP_046370844.1">
    <property type="nucleotide sequence ID" value="NZ_BBWV01000004.1"/>
</dbReference>
<dbReference type="EMBL" id="BBWV01000004">
    <property type="protein sequence ID" value="GAO44841.1"/>
    <property type="molecule type" value="Genomic_DNA"/>
</dbReference>
<comment type="caution">
    <text evidence="2">The sequence shown here is derived from an EMBL/GenBank/DDBJ whole genome shotgun (WGS) entry which is preliminary data.</text>
</comment>
<protein>
    <recommendedName>
        <fullName evidence="4">Secretion system C-terminal sorting domain-containing protein</fullName>
    </recommendedName>
</protein>
<dbReference type="Proteomes" id="UP000033121">
    <property type="component" value="Unassembled WGS sequence"/>
</dbReference>
<organism evidence="2 3">
    <name type="scientific">Flavihumibacter petaseus NBRC 106054</name>
    <dbReference type="NCBI Taxonomy" id="1220578"/>
    <lineage>
        <taxon>Bacteria</taxon>
        <taxon>Pseudomonadati</taxon>
        <taxon>Bacteroidota</taxon>
        <taxon>Chitinophagia</taxon>
        <taxon>Chitinophagales</taxon>
        <taxon>Chitinophagaceae</taxon>
        <taxon>Flavihumibacter</taxon>
    </lineage>
</organism>
<proteinExistence type="predicted"/>
<sequence length="125" mass="14016">MKTIRQLLPALILLAGGAGVQPCSARSVTDTVKTDSIIIQKNLNDKKYSVNIYTNASQQVLFFSAAGEEGKTYQLLLFRQKGKLIKQSRIRNRETAVVSKPDKGNYYFEVFSDDVRIETGTIEVR</sequence>
<evidence type="ECO:0000256" key="1">
    <source>
        <dbReference type="SAM" id="SignalP"/>
    </source>
</evidence>
<accession>A0A0E9N567</accession>
<dbReference type="AlphaFoldDB" id="A0A0E9N567"/>
<dbReference type="OrthoDB" id="679550at2"/>
<gene>
    <name evidence="2" type="ORF">FPE01S_04_00840</name>
</gene>
<evidence type="ECO:0008006" key="4">
    <source>
        <dbReference type="Google" id="ProtNLM"/>
    </source>
</evidence>
<keyword evidence="3" id="KW-1185">Reference proteome</keyword>
<keyword evidence="1" id="KW-0732">Signal</keyword>
<feature type="chain" id="PRO_5002430240" description="Secretion system C-terminal sorting domain-containing protein" evidence="1">
    <location>
        <begin position="26"/>
        <end position="125"/>
    </location>
</feature>